<dbReference type="PANTHER" id="PTHR21310">
    <property type="entry name" value="AMINOGLYCOSIDE PHOSPHOTRANSFERASE-RELATED-RELATED"/>
    <property type="match status" value="1"/>
</dbReference>
<proteinExistence type="predicted"/>
<dbReference type="CDD" id="cd05151">
    <property type="entry name" value="ChoK-like"/>
    <property type="match status" value="1"/>
</dbReference>
<dbReference type="AlphaFoldDB" id="A0A432ZQA7"/>
<dbReference type="Pfam" id="PF01636">
    <property type="entry name" value="APH"/>
    <property type="match status" value="1"/>
</dbReference>
<dbReference type="InterPro" id="IPR011009">
    <property type="entry name" value="Kinase-like_dom_sf"/>
</dbReference>
<sequence length="269" mass="30790">MQISGLSHLPIKGPVTATPMTSGTANHVFHLQHESGEYVLKRFQFGQRFGLDRRQEVALQRQLADLDLAPEILHFDYERGLVLMPYYADGDLTTAQLDDNQRLRELAEVLARIHRVSVEMSPWSLKSRCSDYCEQLAEFDKKLAKQHRKTLQRFATLLNQACLHPVFCHHDVSFNHVLLAQPRRVIDWEYSGYGDRCFDLASATTINNLSDQQSKSLINAYDGVSGELVDPVRVADWQAFSVWLNQLWFALHRYLTKGEGNDEQGEATE</sequence>
<feature type="domain" description="Aminoglycoside phosphotransferase" evidence="1">
    <location>
        <begin position="17"/>
        <end position="222"/>
    </location>
</feature>
<evidence type="ECO:0000313" key="3">
    <source>
        <dbReference type="Proteomes" id="UP000287996"/>
    </source>
</evidence>
<organism evidence="2 3">
    <name type="scientific">Idiomarina tyrosinivorans</name>
    <dbReference type="NCBI Taxonomy" id="1445662"/>
    <lineage>
        <taxon>Bacteria</taxon>
        <taxon>Pseudomonadati</taxon>
        <taxon>Pseudomonadota</taxon>
        <taxon>Gammaproteobacteria</taxon>
        <taxon>Alteromonadales</taxon>
        <taxon>Idiomarinaceae</taxon>
        <taxon>Idiomarina</taxon>
    </lineage>
</organism>
<dbReference type="OrthoDB" id="179763at2"/>
<dbReference type="SUPFAM" id="SSF56112">
    <property type="entry name" value="Protein kinase-like (PK-like)"/>
    <property type="match status" value="1"/>
</dbReference>
<dbReference type="InterPro" id="IPR051678">
    <property type="entry name" value="AGP_Transferase"/>
</dbReference>
<comment type="caution">
    <text evidence="2">The sequence shown here is derived from an EMBL/GenBank/DDBJ whole genome shotgun (WGS) entry which is preliminary data.</text>
</comment>
<name>A0A432ZQA7_9GAMM</name>
<evidence type="ECO:0000259" key="1">
    <source>
        <dbReference type="Pfam" id="PF01636"/>
    </source>
</evidence>
<gene>
    <name evidence="2" type="ORF">CWI84_08650</name>
</gene>
<dbReference type="InterPro" id="IPR002575">
    <property type="entry name" value="Aminoglycoside_PTrfase"/>
</dbReference>
<dbReference type="Gene3D" id="3.90.1200.10">
    <property type="match status" value="1"/>
</dbReference>
<dbReference type="Gene3D" id="3.30.200.20">
    <property type="entry name" value="Phosphorylase Kinase, domain 1"/>
    <property type="match status" value="1"/>
</dbReference>
<dbReference type="RefSeq" id="WP_126842195.1">
    <property type="nucleotide sequence ID" value="NZ_PIQH01000007.1"/>
</dbReference>
<dbReference type="EMBL" id="PIQH01000007">
    <property type="protein sequence ID" value="RUO80018.1"/>
    <property type="molecule type" value="Genomic_DNA"/>
</dbReference>
<protein>
    <recommendedName>
        <fullName evidence="1">Aminoglycoside phosphotransferase domain-containing protein</fullName>
    </recommendedName>
</protein>
<keyword evidence="3" id="KW-1185">Reference proteome</keyword>
<dbReference type="Proteomes" id="UP000287996">
    <property type="component" value="Unassembled WGS sequence"/>
</dbReference>
<accession>A0A432ZQA7</accession>
<evidence type="ECO:0000313" key="2">
    <source>
        <dbReference type="EMBL" id="RUO80018.1"/>
    </source>
</evidence>
<reference evidence="2 3" key="1">
    <citation type="journal article" date="2011" name="Front. Microbiol.">
        <title>Genomic signatures of strain selection and enhancement in Bacillus atrophaeus var. globigii, a historical biowarfare simulant.</title>
        <authorList>
            <person name="Gibbons H.S."/>
            <person name="Broomall S.M."/>
            <person name="McNew L.A."/>
            <person name="Daligault H."/>
            <person name="Chapman C."/>
            <person name="Bruce D."/>
            <person name="Karavis M."/>
            <person name="Krepps M."/>
            <person name="McGregor P.A."/>
            <person name="Hong C."/>
            <person name="Park K.H."/>
            <person name="Akmal A."/>
            <person name="Feldman A."/>
            <person name="Lin J.S."/>
            <person name="Chang W.E."/>
            <person name="Higgs B.W."/>
            <person name="Demirev P."/>
            <person name="Lindquist J."/>
            <person name="Liem A."/>
            <person name="Fochler E."/>
            <person name="Read T.D."/>
            <person name="Tapia R."/>
            <person name="Johnson S."/>
            <person name="Bishop-Lilly K.A."/>
            <person name="Detter C."/>
            <person name="Han C."/>
            <person name="Sozhamannan S."/>
            <person name="Rosenzweig C.N."/>
            <person name="Skowronski E.W."/>
        </authorList>
    </citation>
    <scope>NUCLEOTIDE SEQUENCE [LARGE SCALE GENOMIC DNA]</scope>
    <source>
        <strain evidence="2 3">CC-PW-9</strain>
    </source>
</reference>